<keyword evidence="7 14" id="KW-0297">G-protein coupled receptor</keyword>
<feature type="transmembrane region" description="Helical" evidence="15">
    <location>
        <begin position="262"/>
        <end position="283"/>
    </location>
</feature>
<keyword evidence="5 14" id="KW-0812">Transmembrane</keyword>
<name>G3U9M0_LOXAF</name>
<evidence type="ECO:0000256" key="14">
    <source>
        <dbReference type="RuleBase" id="RU004424"/>
    </source>
</evidence>
<dbReference type="Pfam" id="PF05296">
    <property type="entry name" value="TAS2R"/>
    <property type="match status" value="1"/>
</dbReference>
<keyword evidence="4 14" id="KW-0716">Sensory transduction</keyword>
<evidence type="ECO:0000313" key="17">
    <source>
        <dbReference type="Proteomes" id="UP000007646"/>
    </source>
</evidence>
<dbReference type="HOGENOM" id="CLU_072337_2_0_1"/>
<evidence type="ECO:0000256" key="8">
    <source>
        <dbReference type="ARBA" id="ARBA00023136"/>
    </source>
</evidence>
<dbReference type="OMA" id="KMQLNYK"/>
<sequence length="293" mass="33441">MESAVQIALTIIIVAGFIIGSLGNGFIVLTNCIDWTNRRKLSLVDQILTGLALSRIGLLWEILVNWFGSLYYSALLMRGPGLRMIAFAWIITNHFSIWLATILSIFYLLRIANFSSPFFLYLKWRVKKLILMILLGSLVFLFLNLIHINVYINDWMHVYEGNTTWNSRTRDSATFSGPTILTVTMFTLIPFTVALVSFLLLIFSLWKHLNRMQLHSKRPRDSRTKAHINALKTVISFLLLYSTFFLALLIASLSHTLQNKLYLMFGQAIGTVYPSSHSFILILGNSKLRQASL</sequence>
<feature type="transmembrane region" description="Helical" evidence="15">
    <location>
        <begin position="180"/>
        <end position="206"/>
    </location>
</feature>
<dbReference type="eggNOG" id="ENOG502TE6U">
    <property type="taxonomic scope" value="Eukaryota"/>
</dbReference>
<evidence type="ECO:0000256" key="4">
    <source>
        <dbReference type="ARBA" id="ARBA00022606"/>
    </source>
</evidence>
<evidence type="ECO:0000256" key="13">
    <source>
        <dbReference type="RuleBase" id="RU004423"/>
    </source>
</evidence>
<dbReference type="PANTHER" id="PTHR11394">
    <property type="entry name" value="TASTE RECEPTOR TYPE 2"/>
    <property type="match status" value="1"/>
</dbReference>
<feature type="transmembrane region" description="Helical" evidence="15">
    <location>
        <begin position="227"/>
        <end position="250"/>
    </location>
</feature>
<dbReference type="GO" id="GO:0033038">
    <property type="term" value="F:bitter taste receptor activity"/>
    <property type="evidence" value="ECO:0007669"/>
    <property type="project" value="Ensembl"/>
</dbReference>
<reference evidence="16 17" key="1">
    <citation type="submission" date="2009-06" db="EMBL/GenBank/DDBJ databases">
        <title>The Genome Sequence of Loxodonta africana (African elephant).</title>
        <authorList>
            <person name="Di Palma F."/>
            <person name="Heiman D."/>
            <person name="Young S."/>
            <person name="Johnson J."/>
            <person name="Lander E.S."/>
            <person name="Lindblad-Toh K."/>
        </authorList>
    </citation>
    <scope>NUCLEOTIDE SEQUENCE [LARGE SCALE GENOMIC DNA]</scope>
    <source>
        <strain evidence="16 17">Isolate ISIS603380</strain>
    </source>
</reference>
<protein>
    <recommendedName>
        <fullName evidence="14">Taste receptor type 2</fullName>
    </recommendedName>
</protein>
<evidence type="ECO:0000256" key="1">
    <source>
        <dbReference type="ARBA" id="ARBA00004141"/>
    </source>
</evidence>
<evidence type="ECO:0000256" key="15">
    <source>
        <dbReference type="SAM" id="Phobius"/>
    </source>
</evidence>
<evidence type="ECO:0000256" key="7">
    <source>
        <dbReference type="ARBA" id="ARBA00023040"/>
    </source>
</evidence>
<dbReference type="Gene3D" id="1.20.1070.10">
    <property type="entry name" value="Rhodopsin 7-helix transmembrane proteins"/>
    <property type="match status" value="1"/>
</dbReference>
<feature type="transmembrane region" description="Helical" evidence="15">
    <location>
        <begin position="6"/>
        <end position="29"/>
    </location>
</feature>
<accession>G3U9M0</accession>
<dbReference type="CDD" id="cd15019">
    <property type="entry name" value="7tm_TAS2R14-like"/>
    <property type="match status" value="1"/>
</dbReference>
<organism evidence="16 17">
    <name type="scientific">Loxodonta africana</name>
    <name type="common">African elephant</name>
    <dbReference type="NCBI Taxonomy" id="9785"/>
    <lineage>
        <taxon>Eukaryota</taxon>
        <taxon>Metazoa</taxon>
        <taxon>Chordata</taxon>
        <taxon>Craniata</taxon>
        <taxon>Vertebrata</taxon>
        <taxon>Euteleostomi</taxon>
        <taxon>Mammalia</taxon>
        <taxon>Eutheria</taxon>
        <taxon>Afrotheria</taxon>
        <taxon>Proboscidea</taxon>
        <taxon>Elephantidae</taxon>
        <taxon>Loxodonta</taxon>
    </lineage>
</organism>
<dbReference type="AlphaFoldDB" id="G3U9M0"/>
<dbReference type="GeneTree" id="ENSGT01150000286975"/>
<dbReference type="InterPro" id="IPR007960">
    <property type="entry name" value="TAS2R"/>
</dbReference>
<dbReference type="FunFam" id="1.20.1070.10:FF:000042">
    <property type="entry name" value="Taste receptor type 2 member 7"/>
    <property type="match status" value="1"/>
</dbReference>
<keyword evidence="3 14" id="KW-0919">Taste</keyword>
<feature type="transmembrane region" description="Helical" evidence="15">
    <location>
        <begin position="84"/>
        <end position="109"/>
    </location>
</feature>
<dbReference type="FunCoup" id="G3U9M0">
    <property type="interactions" value="23"/>
</dbReference>
<evidence type="ECO:0000256" key="10">
    <source>
        <dbReference type="ARBA" id="ARBA00023180"/>
    </source>
</evidence>
<proteinExistence type="inferred from homology"/>
<comment type="function">
    <text evidence="12">Receptor that may play a role in the perception of bitterness and is gustducin-linked. May play a role in sensing the chemical composition of the gastrointestinal content. The activity of this receptor may stimulate alpha gustducin, mediate PLC-beta-2 activation and lead to the gating of TRPM5.</text>
</comment>
<dbReference type="GO" id="GO:0016020">
    <property type="term" value="C:membrane"/>
    <property type="evidence" value="ECO:0007669"/>
    <property type="project" value="UniProtKB-SubCell"/>
</dbReference>
<evidence type="ECO:0000256" key="9">
    <source>
        <dbReference type="ARBA" id="ARBA00023170"/>
    </source>
</evidence>
<gene>
    <name evidence="16" type="primary">TAS2R13</name>
</gene>
<dbReference type="InParanoid" id="G3U9M0"/>
<keyword evidence="8 14" id="KW-0472">Membrane</keyword>
<dbReference type="Proteomes" id="UP000007646">
    <property type="component" value="Unassembled WGS sequence"/>
</dbReference>
<evidence type="ECO:0000256" key="12">
    <source>
        <dbReference type="ARBA" id="ARBA00024847"/>
    </source>
</evidence>
<comment type="subcellular location">
    <subcellularLocation>
        <location evidence="1 14">Membrane</location>
        <topology evidence="1 14">Multi-pass membrane protein</topology>
    </subcellularLocation>
</comment>
<evidence type="ECO:0000256" key="5">
    <source>
        <dbReference type="ARBA" id="ARBA00022692"/>
    </source>
</evidence>
<reference evidence="16" key="3">
    <citation type="submission" date="2025-09" db="UniProtKB">
        <authorList>
            <consortium name="Ensembl"/>
        </authorList>
    </citation>
    <scope>IDENTIFICATION</scope>
    <source>
        <strain evidence="16">Isolate ISIS603380</strain>
    </source>
</reference>
<dbReference type="GO" id="GO:0004930">
    <property type="term" value="F:G protein-coupled receptor activity"/>
    <property type="evidence" value="ECO:0007669"/>
    <property type="project" value="UniProtKB-KW"/>
</dbReference>
<keyword evidence="6 15" id="KW-1133">Transmembrane helix</keyword>
<dbReference type="GO" id="GO:0032467">
    <property type="term" value="P:positive regulation of cytokinesis"/>
    <property type="evidence" value="ECO:0007669"/>
    <property type="project" value="Ensembl"/>
</dbReference>
<reference evidence="16" key="2">
    <citation type="submission" date="2025-08" db="UniProtKB">
        <authorList>
            <consortium name="Ensembl"/>
        </authorList>
    </citation>
    <scope>IDENTIFICATION</scope>
    <source>
        <strain evidence="16">Isolate ISIS603380</strain>
    </source>
</reference>
<evidence type="ECO:0000256" key="6">
    <source>
        <dbReference type="ARBA" id="ARBA00022989"/>
    </source>
</evidence>
<dbReference type="Ensembl" id="ENSLAFT00000020803.3">
    <property type="protein sequence ID" value="ENSLAFP00000024528.1"/>
    <property type="gene ID" value="ENSLAFG00000020962.3"/>
</dbReference>
<feature type="transmembrane region" description="Helical" evidence="15">
    <location>
        <begin position="50"/>
        <end position="72"/>
    </location>
</feature>
<keyword evidence="11 14" id="KW-0807">Transducer</keyword>
<evidence type="ECO:0000256" key="3">
    <source>
        <dbReference type="ARBA" id="ARBA00022480"/>
    </source>
</evidence>
<keyword evidence="17" id="KW-1185">Reference proteome</keyword>
<comment type="similarity">
    <text evidence="2 13">Belongs to the G-protein coupled receptor T2R family.</text>
</comment>
<dbReference type="PANTHER" id="PTHR11394:SF28">
    <property type="entry name" value="TASTE RECEPTOR TYPE 2 MEMBER 13"/>
    <property type="match status" value="1"/>
</dbReference>
<evidence type="ECO:0000313" key="16">
    <source>
        <dbReference type="Ensembl" id="ENSLAFP00000024528.1"/>
    </source>
</evidence>
<keyword evidence="10" id="KW-0325">Glycoprotein</keyword>
<evidence type="ECO:0000256" key="2">
    <source>
        <dbReference type="ARBA" id="ARBA00007376"/>
    </source>
</evidence>
<dbReference type="SUPFAM" id="SSF81321">
    <property type="entry name" value="Family A G protein-coupled receptor-like"/>
    <property type="match status" value="1"/>
</dbReference>
<feature type="transmembrane region" description="Helical" evidence="15">
    <location>
        <begin position="129"/>
        <end position="152"/>
    </location>
</feature>
<evidence type="ECO:0000256" key="11">
    <source>
        <dbReference type="ARBA" id="ARBA00023224"/>
    </source>
</evidence>
<keyword evidence="9 14" id="KW-0675">Receptor</keyword>